<proteinExistence type="predicted"/>
<protein>
    <submittedName>
        <fullName evidence="3">Uncharacterized protein</fullName>
    </submittedName>
</protein>
<evidence type="ECO:0000256" key="1">
    <source>
        <dbReference type="SAM" id="MobiDB-lite"/>
    </source>
</evidence>
<accession>A0A914Z7P4</accession>
<sequence length="154" mass="17288">MPYEKTVETEQTVNTLNRKDDGYENLEISKYGSKYVEEKSAIKTFKPKLSKEAQTQEGTSKKIPRPIQQEKTAKHVKGRADPMEAPPSSAVSFADERKPPESEGNSEYVCEALCQKRESTSFDKNKKDVVPERLTSSVPTANNKKKKIGCCTLL</sequence>
<evidence type="ECO:0000313" key="3">
    <source>
        <dbReference type="WBParaSite" id="PSU_v2.g6270.t1"/>
    </source>
</evidence>
<reference evidence="3" key="1">
    <citation type="submission" date="2022-11" db="UniProtKB">
        <authorList>
            <consortium name="WormBaseParasite"/>
        </authorList>
    </citation>
    <scope>IDENTIFICATION</scope>
</reference>
<dbReference type="Proteomes" id="UP000887577">
    <property type="component" value="Unplaced"/>
</dbReference>
<feature type="region of interest" description="Disordered" evidence="1">
    <location>
        <begin position="45"/>
        <end position="106"/>
    </location>
</feature>
<dbReference type="WBParaSite" id="PSU_v2.g6270.t1">
    <property type="protein sequence ID" value="PSU_v2.g6270.t1"/>
    <property type="gene ID" value="PSU_v2.g6270"/>
</dbReference>
<dbReference type="AlphaFoldDB" id="A0A914Z7P4"/>
<organism evidence="2 3">
    <name type="scientific">Panagrolaimus superbus</name>
    <dbReference type="NCBI Taxonomy" id="310955"/>
    <lineage>
        <taxon>Eukaryota</taxon>
        <taxon>Metazoa</taxon>
        <taxon>Ecdysozoa</taxon>
        <taxon>Nematoda</taxon>
        <taxon>Chromadorea</taxon>
        <taxon>Rhabditida</taxon>
        <taxon>Tylenchina</taxon>
        <taxon>Panagrolaimomorpha</taxon>
        <taxon>Panagrolaimoidea</taxon>
        <taxon>Panagrolaimidae</taxon>
        <taxon>Panagrolaimus</taxon>
    </lineage>
</organism>
<evidence type="ECO:0000313" key="2">
    <source>
        <dbReference type="Proteomes" id="UP000887577"/>
    </source>
</evidence>
<name>A0A914Z7P4_9BILA</name>
<keyword evidence="2" id="KW-1185">Reference proteome</keyword>